<evidence type="ECO:0000256" key="4">
    <source>
        <dbReference type="ARBA" id="ARBA00022737"/>
    </source>
</evidence>
<keyword evidence="6 8" id="KW-0472">Membrane</keyword>
<feature type="transmembrane region" description="Helical" evidence="8">
    <location>
        <begin position="112"/>
        <end position="133"/>
    </location>
</feature>
<organism evidence="10 11">
    <name type="scientific">Morchella conica CCBAS932</name>
    <dbReference type="NCBI Taxonomy" id="1392247"/>
    <lineage>
        <taxon>Eukaryota</taxon>
        <taxon>Fungi</taxon>
        <taxon>Dikarya</taxon>
        <taxon>Ascomycota</taxon>
        <taxon>Pezizomycotina</taxon>
        <taxon>Pezizomycetes</taxon>
        <taxon>Pezizales</taxon>
        <taxon>Morchellaceae</taxon>
        <taxon>Morchella</taxon>
    </lineage>
</organism>
<dbReference type="PANTHER" id="PTHR43394">
    <property type="entry name" value="ATP-DEPENDENT PERMEASE MDL1, MITOCHONDRIAL"/>
    <property type="match status" value="1"/>
</dbReference>
<dbReference type="GO" id="GO:0005743">
    <property type="term" value="C:mitochondrial inner membrane"/>
    <property type="evidence" value="ECO:0007669"/>
    <property type="project" value="TreeGrafter"/>
</dbReference>
<evidence type="ECO:0000256" key="1">
    <source>
        <dbReference type="ARBA" id="ARBA00004141"/>
    </source>
</evidence>
<sequence>MAAPQREGSLDLPHLTTTATQPDPTLSLPPLPTTKPIPPSPRTPVPLHRLHSSYLTLYRPLTSVKDRCILAAAIILALAAGAPLPIIGVIFGKIINSFPPTADEINTRIGQLLGVAVAYFFITWGWATAWGMIGERVARGLRVRLLQKAVGMEVGWWDSESLDIAHRLTADTQTIQLGTSEKVGLFLQSVAYFLAAFITGFILNARLTGILFVGVVPAMFLVVYGGSKIVSKYAKRAVDYSEKATSVAEGAITAVQVVQAFGAANLLAGKHWELMGPAVSCGIRRAVAGAAMLALVFFVAYSANALAFWEGSRQIAKGLFKGSEGAGTVYTVV</sequence>
<evidence type="ECO:0000256" key="2">
    <source>
        <dbReference type="ARBA" id="ARBA00022448"/>
    </source>
</evidence>
<feature type="transmembrane region" description="Helical" evidence="8">
    <location>
        <begin position="68"/>
        <end position="92"/>
    </location>
</feature>
<proteinExistence type="predicted"/>
<dbReference type="AlphaFoldDB" id="A0A3N4KEX1"/>
<comment type="subcellular location">
    <subcellularLocation>
        <location evidence="1">Membrane</location>
        <topology evidence="1">Multi-pass membrane protein</topology>
    </subcellularLocation>
</comment>
<dbReference type="InParanoid" id="A0A3N4KEX1"/>
<keyword evidence="5 8" id="KW-1133">Transmembrane helix</keyword>
<keyword evidence="3 8" id="KW-0812">Transmembrane</keyword>
<keyword evidence="2" id="KW-0813">Transport</keyword>
<evidence type="ECO:0000256" key="6">
    <source>
        <dbReference type="ARBA" id="ARBA00023136"/>
    </source>
</evidence>
<dbReference type="InterPro" id="IPR039421">
    <property type="entry name" value="Type_1_exporter"/>
</dbReference>
<protein>
    <recommendedName>
        <fullName evidence="9">ABC transmembrane type-1 domain-containing protein</fullName>
    </recommendedName>
</protein>
<dbReference type="Pfam" id="PF00664">
    <property type="entry name" value="ABC_membrane"/>
    <property type="match status" value="1"/>
</dbReference>
<dbReference type="InterPro" id="IPR011527">
    <property type="entry name" value="ABC1_TM_dom"/>
</dbReference>
<keyword evidence="4" id="KW-0677">Repeat</keyword>
<evidence type="ECO:0000256" key="5">
    <source>
        <dbReference type="ARBA" id="ARBA00022989"/>
    </source>
</evidence>
<feature type="transmembrane region" description="Helical" evidence="8">
    <location>
        <begin position="183"/>
        <end position="203"/>
    </location>
</feature>
<name>A0A3N4KEX1_9PEZI</name>
<dbReference type="OrthoDB" id="6500128at2759"/>
<feature type="compositionally biased region" description="Pro residues" evidence="7">
    <location>
        <begin position="27"/>
        <end position="43"/>
    </location>
</feature>
<dbReference type="Proteomes" id="UP000277580">
    <property type="component" value="Unassembled WGS sequence"/>
</dbReference>
<gene>
    <name evidence="10" type="ORF">P167DRAFT_494856</name>
</gene>
<dbReference type="GO" id="GO:0015421">
    <property type="term" value="F:ABC-type oligopeptide transporter activity"/>
    <property type="evidence" value="ECO:0007669"/>
    <property type="project" value="TreeGrafter"/>
</dbReference>
<accession>A0A3N4KEX1</accession>
<dbReference type="EMBL" id="ML119170">
    <property type="protein sequence ID" value="RPB08028.1"/>
    <property type="molecule type" value="Genomic_DNA"/>
</dbReference>
<reference evidence="10 11" key="1">
    <citation type="journal article" date="2018" name="Nat. Ecol. Evol.">
        <title>Pezizomycetes genomes reveal the molecular basis of ectomycorrhizal truffle lifestyle.</title>
        <authorList>
            <person name="Murat C."/>
            <person name="Payen T."/>
            <person name="Noel B."/>
            <person name="Kuo A."/>
            <person name="Morin E."/>
            <person name="Chen J."/>
            <person name="Kohler A."/>
            <person name="Krizsan K."/>
            <person name="Balestrini R."/>
            <person name="Da Silva C."/>
            <person name="Montanini B."/>
            <person name="Hainaut M."/>
            <person name="Levati E."/>
            <person name="Barry K.W."/>
            <person name="Belfiori B."/>
            <person name="Cichocki N."/>
            <person name="Clum A."/>
            <person name="Dockter R.B."/>
            <person name="Fauchery L."/>
            <person name="Guy J."/>
            <person name="Iotti M."/>
            <person name="Le Tacon F."/>
            <person name="Lindquist E.A."/>
            <person name="Lipzen A."/>
            <person name="Malagnac F."/>
            <person name="Mello A."/>
            <person name="Molinier V."/>
            <person name="Miyauchi S."/>
            <person name="Poulain J."/>
            <person name="Riccioni C."/>
            <person name="Rubini A."/>
            <person name="Sitrit Y."/>
            <person name="Splivallo R."/>
            <person name="Traeger S."/>
            <person name="Wang M."/>
            <person name="Zifcakova L."/>
            <person name="Wipf D."/>
            <person name="Zambonelli A."/>
            <person name="Paolocci F."/>
            <person name="Nowrousian M."/>
            <person name="Ottonello S."/>
            <person name="Baldrian P."/>
            <person name="Spatafora J.W."/>
            <person name="Henrissat B."/>
            <person name="Nagy L.G."/>
            <person name="Aury J.M."/>
            <person name="Wincker P."/>
            <person name="Grigoriev I.V."/>
            <person name="Bonfante P."/>
            <person name="Martin F.M."/>
        </authorList>
    </citation>
    <scope>NUCLEOTIDE SEQUENCE [LARGE SCALE GENOMIC DNA]</scope>
    <source>
        <strain evidence="10 11">CCBAS932</strain>
    </source>
</reference>
<evidence type="ECO:0000256" key="8">
    <source>
        <dbReference type="SAM" id="Phobius"/>
    </source>
</evidence>
<evidence type="ECO:0000313" key="10">
    <source>
        <dbReference type="EMBL" id="RPB08028.1"/>
    </source>
</evidence>
<dbReference type="Gene3D" id="1.20.1560.10">
    <property type="entry name" value="ABC transporter type 1, transmembrane domain"/>
    <property type="match status" value="1"/>
</dbReference>
<dbReference type="GO" id="GO:0090374">
    <property type="term" value="P:oligopeptide export from mitochondrion"/>
    <property type="evidence" value="ECO:0007669"/>
    <property type="project" value="TreeGrafter"/>
</dbReference>
<feature type="region of interest" description="Disordered" evidence="7">
    <location>
        <begin position="1"/>
        <end position="43"/>
    </location>
</feature>
<evidence type="ECO:0000259" key="9">
    <source>
        <dbReference type="PROSITE" id="PS50929"/>
    </source>
</evidence>
<dbReference type="CDD" id="cd18577">
    <property type="entry name" value="ABC_6TM_Pgp_ABCB1_D1_like"/>
    <property type="match status" value="1"/>
</dbReference>
<dbReference type="InterPro" id="IPR036640">
    <property type="entry name" value="ABC1_TM_sf"/>
</dbReference>
<feature type="transmembrane region" description="Helical" evidence="8">
    <location>
        <begin position="287"/>
        <end position="309"/>
    </location>
</feature>
<feature type="transmembrane region" description="Helical" evidence="8">
    <location>
        <begin position="247"/>
        <end position="267"/>
    </location>
</feature>
<keyword evidence="11" id="KW-1185">Reference proteome</keyword>
<dbReference type="PROSITE" id="PS50929">
    <property type="entry name" value="ABC_TM1F"/>
    <property type="match status" value="1"/>
</dbReference>
<feature type="non-terminal residue" evidence="10">
    <location>
        <position position="333"/>
    </location>
</feature>
<dbReference type="STRING" id="1392247.A0A3N4KEX1"/>
<feature type="transmembrane region" description="Helical" evidence="8">
    <location>
        <begin position="209"/>
        <end position="226"/>
    </location>
</feature>
<evidence type="ECO:0000256" key="7">
    <source>
        <dbReference type="SAM" id="MobiDB-lite"/>
    </source>
</evidence>
<evidence type="ECO:0000313" key="11">
    <source>
        <dbReference type="Proteomes" id="UP000277580"/>
    </source>
</evidence>
<feature type="domain" description="ABC transmembrane type-1" evidence="9">
    <location>
        <begin position="71"/>
        <end position="333"/>
    </location>
</feature>
<evidence type="ECO:0000256" key="3">
    <source>
        <dbReference type="ARBA" id="ARBA00022692"/>
    </source>
</evidence>
<dbReference type="SUPFAM" id="SSF90123">
    <property type="entry name" value="ABC transporter transmembrane region"/>
    <property type="match status" value="1"/>
</dbReference>
<dbReference type="GO" id="GO:0005524">
    <property type="term" value="F:ATP binding"/>
    <property type="evidence" value="ECO:0007669"/>
    <property type="project" value="InterPro"/>
</dbReference>
<dbReference type="PANTHER" id="PTHR43394:SF11">
    <property type="entry name" value="ATP-BINDING CASSETTE TRANSPORTER"/>
    <property type="match status" value="1"/>
</dbReference>